<organism evidence="2 3">
    <name type="scientific">Formosa maritima</name>
    <dbReference type="NCBI Taxonomy" id="2592046"/>
    <lineage>
        <taxon>Bacteria</taxon>
        <taxon>Pseudomonadati</taxon>
        <taxon>Bacteroidota</taxon>
        <taxon>Flavobacteriia</taxon>
        <taxon>Flavobacteriales</taxon>
        <taxon>Flavobacteriaceae</taxon>
        <taxon>Formosa</taxon>
    </lineage>
</organism>
<keyword evidence="2" id="KW-0547">Nucleotide-binding</keyword>
<name>A0A5D0G6T0_9FLAO</name>
<dbReference type="Pfam" id="PF13521">
    <property type="entry name" value="AAA_28"/>
    <property type="match status" value="1"/>
</dbReference>
<protein>
    <submittedName>
        <fullName evidence="2">ATP-binding protein</fullName>
    </submittedName>
</protein>
<dbReference type="EMBL" id="VSFC01000049">
    <property type="protein sequence ID" value="TYA54361.1"/>
    <property type="molecule type" value="Genomic_DNA"/>
</dbReference>
<dbReference type="Gene3D" id="3.40.50.300">
    <property type="entry name" value="P-loop containing nucleotide triphosphate hydrolases"/>
    <property type="match status" value="1"/>
</dbReference>
<reference evidence="2 3" key="1">
    <citation type="submission" date="2019-08" db="EMBL/GenBank/DDBJ databases">
        <title>Formosa sediminis sp. nov., isolated from marine sediment.</title>
        <authorList>
            <person name="Cao W.R."/>
        </authorList>
    </citation>
    <scope>NUCLEOTIDE SEQUENCE [LARGE SCALE GENOMIC DNA]</scope>
    <source>
        <strain evidence="2 3">1494</strain>
    </source>
</reference>
<dbReference type="AlphaFoldDB" id="A0A5D0G6T0"/>
<comment type="caution">
    <text evidence="2">The sequence shown here is derived from an EMBL/GenBank/DDBJ whole genome shotgun (WGS) entry which is preliminary data.</text>
</comment>
<dbReference type="InterPro" id="IPR027417">
    <property type="entry name" value="P-loop_NTPase"/>
</dbReference>
<dbReference type="GO" id="GO:0005524">
    <property type="term" value="F:ATP binding"/>
    <property type="evidence" value="ECO:0007669"/>
    <property type="project" value="UniProtKB-KW"/>
</dbReference>
<keyword evidence="3" id="KW-1185">Reference proteome</keyword>
<accession>A0A5D0G6T0</accession>
<gene>
    <name evidence="2" type="ORF">FVF61_09085</name>
</gene>
<dbReference type="Proteomes" id="UP000324550">
    <property type="component" value="Unassembled WGS sequence"/>
</dbReference>
<keyword evidence="2" id="KW-0067">ATP-binding</keyword>
<evidence type="ECO:0000313" key="3">
    <source>
        <dbReference type="Proteomes" id="UP000324550"/>
    </source>
</evidence>
<evidence type="ECO:0000259" key="1">
    <source>
        <dbReference type="Pfam" id="PF13521"/>
    </source>
</evidence>
<sequence length="178" mass="20923">MSSKKIVITGGPGTGKTSLINELIKRNYICLEEISRQVILDARKDGIEQLFLTNPLLFSERLLKRRIEQYYEAKIAESSLVFIDRGVPDVLAYMDYAEENYPKTFEKACHTCRYDQVYVLAPWQDIFISDNERYENFDQAIKIHDQLLNTYNKYDYNLIDIPFDTIENRVDFLLDTLI</sequence>
<dbReference type="OrthoDB" id="5638848at2"/>
<feature type="domain" description="NadR/Ttd14 AAA" evidence="1">
    <location>
        <begin position="5"/>
        <end position="169"/>
    </location>
</feature>
<evidence type="ECO:0000313" key="2">
    <source>
        <dbReference type="EMBL" id="TYA54361.1"/>
    </source>
</evidence>
<dbReference type="InterPro" id="IPR038727">
    <property type="entry name" value="NadR/Ttd14_AAA_dom"/>
</dbReference>
<dbReference type="RefSeq" id="WP_148455519.1">
    <property type="nucleotide sequence ID" value="NZ_VSFC01000049.1"/>
</dbReference>
<dbReference type="SUPFAM" id="SSF52540">
    <property type="entry name" value="P-loop containing nucleoside triphosphate hydrolases"/>
    <property type="match status" value="1"/>
</dbReference>
<proteinExistence type="predicted"/>